<dbReference type="InterPro" id="IPR009668">
    <property type="entry name" value="RNA_pol-assoc_fac_A49-like"/>
</dbReference>
<feature type="compositionally biased region" description="Basic and acidic residues" evidence="6">
    <location>
        <begin position="118"/>
        <end position="130"/>
    </location>
</feature>
<evidence type="ECO:0000256" key="6">
    <source>
        <dbReference type="SAM" id="MobiDB-lite"/>
    </source>
</evidence>
<accession>A0A7S3GU33</accession>
<keyword evidence="4" id="KW-0804">Transcription</keyword>
<evidence type="ECO:0000256" key="5">
    <source>
        <dbReference type="ARBA" id="ARBA00023242"/>
    </source>
</evidence>
<comment type="subcellular location">
    <subcellularLocation>
        <location evidence="1">Nucleus</location>
        <location evidence="1">Nucleolus</location>
    </subcellularLocation>
</comment>
<evidence type="ECO:0000256" key="1">
    <source>
        <dbReference type="ARBA" id="ARBA00004604"/>
    </source>
</evidence>
<name>A0A7S3GU33_9STRA</name>
<proteinExistence type="inferred from homology"/>
<dbReference type="AlphaFoldDB" id="A0A7S3GU33"/>
<reference evidence="7" key="1">
    <citation type="submission" date="2021-01" db="EMBL/GenBank/DDBJ databases">
        <authorList>
            <person name="Corre E."/>
            <person name="Pelletier E."/>
            <person name="Niang G."/>
            <person name="Scheremetjew M."/>
            <person name="Finn R."/>
            <person name="Kale V."/>
            <person name="Holt S."/>
            <person name="Cochrane G."/>
            <person name="Meng A."/>
            <person name="Brown T."/>
            <person name="Cohen L."/>
        </authorList>
    </citation>
    <scope>NUCLEOTIDE SEQUENCE</scope>
    <source>
        <strain evidence="7">CCAP 955/1</strain>
    </source>
</reference>
<gene>
    <name evidence="7" type="ORF">SELO1098_LOCUS5211</name>
</gene>
<feature type="region of interest" description="Disordered" evidence="6">
    <location>
        <begin position="115"/>
        <end position="140"/>
    </location>
</feature>
<dbReference type="Pfam" id="PF06870">
    <property type="entry name" value="RNA_pol_I_A49"/>
    <property type="match status" value="1"/>
</dbReference>
<dbReference type="EMBL" id="HBIC01010514">
    <property type="protein sequence ID" value="CAE0276381.1"/>
    <property type="molecule type" value="Transcribed_RNA"/>
</dbReference>
<dbReference type="GO" id="GO:0005730">
    <property type="term" value="C:nucleolus"/>
    <property type="evidence" value="ECO:0007669"/>
    <property type="project" value="UniProtKB-SubCell"/>
</dbReference>
<feature type="region of interest" description="Disordered" evidence="6">
    <location>
        <begin position="161"/>
        <end position="184"/>
    </location>
</feature>
<evidence type="ECO:0000256" key="2">
    <source>
        <dbReference type="ARBA" id="ARBA00009430"/>
    </source>
</evidence>
<comment type="similarity">
    <text evidence="2">Belongs to the eukaryotic RPA49/POLR1E RNA polymerase subunit family.</text>
</comment>
<protein>
    <submittedName>
        <fullName evidence="7">Uncharacterized protein</fullName>
    </submittedName>
</protein>
<evidence type="ECO:0000313" key="7">
    <source>
        <dbReference type="EMBL" id="CAE0276381.1"/>
    </source>
</evidence>
<dbReference type="GO" id="GO:0006351">
    <property type="term" value="P:DNA-templated transcription"/>
    <property type="evidence" value="ECO:0007669"/>
    <property type="project" value="InterPro"/>
</dbReference>
<organism evidence="7">
    <name type="scientific">Spumella elongata</name>
    <dbReference type="NCBI Taxonomy" id="89044"/>
    <lineage>
        <taxon>Eukaryota</taxon>
        <taxon>Sar</taxon>
        <taxon>Stramenopiles</taxon>
        <taxon>Ochrophyta</taxon>
        <taxon>Chrysophyceae</taxon>
        <taxon>Chromulinales</taxon>
        <taxon>Chromulinaceae</taxon>
        <taxon>Spumella</taxon>
    </lineage>
</organism>
<evidence type="ECO:0000256" key="3">
    <source>
        <dbReference type="ARBA" id="ARBA00022478"/>
    </source>
</evidence>
<dbReference type="PANTHER" id="PTHR14440">
    <property type="entry name" value="DNA-DIRECTED RNA POLYMERASE I SUBUNIT RPA49"/>
    <property type="match status" value="1"/>
</dbReference>
<keyword evidence="3" id="KW-0240">DNA-directed RNA polymerase</keyword>
<dbReference type="GO" id="GO:0003677">
    <property type="term" value="F:DNA binding"/>
    <property type="evidence" value="ECO:0007669"/>
    <property type="project" value="InterPro"/>
</dbReference>
<evidence type="ECO:0000256" key="4">
    <source>
        <dbReference type="ARBA" id="ARBA00023163"/>
    </source>
</evidence>
<keyword evidence="5" id="KW-0539">Nucleus</keyword>
<feature type="compositionally biased region" description="Polar residues" evidence="6">
    <location>
        <begin position="161"/>
        <end position="176"/>
    </location>
</feature>
<dbReference type="GO" id="GO:0000428">
    <property type="term" value="C:DNA-directed RNA polymerase complex"/>
    <property type="evidence" value="ECO:0007669"/>
    <property type="project" value="UniProtKB-KW"/>
</dbReference>
<sequence>MTDAKISVNSQQSQDFPLLVSFPQGIPVHSEEMSLLVGRKHSGKTTKTLITSSFDKVTYKGNDYGDNNAKKDSCRYAVGIYDEKTKKMKLVKTDHIFVMKPHIETREVAPRNSTMNYAERRQSLTDEFGSRKKKRALQAEKSNTILTENISGAKSIQNILSVQSPMPKTDAVPTTENKNKRARK</sequence>